<dbReference type="SUPFAM" id="SSF48371">
    <property type="entry name" value="ARM repeat"/>
    <property type="match status" value="1"/>
</dbReference>
<dbReference type="EMBL" id="CAXKWB010051631">
    <property type="protein sequence ID" value="CAL4171551.1"/>
    <property type="molecule type" value="Genomic_DNA"/>
</dbReference>
<feature type="region of interest" description="Disordered" evidence="1">
    <location>
        <begin position="108"/>
        <end position="135"/>
    </location>
</feature>
<evidence type="ECO:0000256" key="1">
    <source>
        <dbReference type="SAM" id="MobiDB-lite"/>
    </source>
</evidence>
<feature type="region of interest" description="Disordered" evidence="1">
    <location>
        <begin position="565"/>
        <end position="597"/>
    </location>
</feature>
<dbReference type="Proteomes" id="UP001497623">
    <property type="component" value="Unassembled WGS sequence"/>
</dbReference>
<name>A0AAV2S7W6_MEGNR</name>
<dbReference type="PANTHER" id="PTHR23185:SF0">
    <property type="entry name" value="PROTEIN VIRILIZER HOMOLOG"/>
    <property type="match status" value="1"/>
</dbReference>
<evidence type="ECO:0000313" key="3">
    <source>
        <dbReference type="Proteomes" id="UP001497623"/>
    </source>
</evidence>
<evidence type="ECO:0000313" key="2">
    <source>
        <dbReference type="EMBL" id="CAL4171551.1"/>
    </source>
</evidence>
<organism evidence="2 3">
    <name type="scientific">Meganyctiphanes norvegica</name>
    <name type="common">Northern krill</name>
    <name type="synonym">Thysanopoda norvegica</name>
    <dbReference type="NCBI Taxonomy" id="48144"/>
    <lineage>
        <taxon>Eukaryota</taxon>
        <taxon>Metazoa</taxon>
        <taxon>Ecdysozoa</taxon>
        <taxon>Arthropoda</taxon>
        <taxon>Crustacea</taxon>
        <taxon>Multicrustacea</taxon>
        <taxon>Malacostraca</taxon>
        <taxon>Eumalacostraca</taxon>
        <taxon>Eucarida</taxon>
        <taxon>Euphausiacea</taxon>
        <taxon>Euphausiidae</taxon>
        <taxon>Meganyctiphanes</taxon>
    </lineage>
</organism>
<dbReference type="GO" id="GO:0003723">
    <property type="term" value="F:RNA binding"/>
    <property type="evidence" value="ECO:0007669"/>
    <property type="project" value="TreeGrafter"/>
</dbReference>
<proteinExistence type="predicted"/>
<accession>A0AAV2S7W6</accession>
<dbReference type="PANTHER" id="PTHR23185">
    <property type="entry name" value="PROTEIN VIRILIZER HOMOLOG"/>
    <property type="match status" value="1"/>
</dbReference>
<dbReference type="GO" id="GO:0036396">
    <property type="term" value="C:RNA N6-methyladenosine methyltransferase complex"/>
    <property type="evidence" value="ECO:0007669"/>
    <property type="project" value="TreeGrafter"/>
</dbReference>
<feature type="compositionally biased region" description="Basic and acidic residues" evidence="1">
    <location>
        <begin position="638"/>
        <end position="654"/>
    </location>
</feature>
<sequence>ETPGPCSQQSARVLNMLALLVSHAPSKAAIMHLLRGGSPLLGATAASTPTSTSSKSQEEKYQGLLNIWCQILTTAHPNNQAHLQAQECLVSIIQYLCDHENALHLTQDSAGGLTDTSGNGGASDGQPPSQTQSSINNDSIETTEVKTSSSSNNLSGVPIKEMLVPIVEALIEHLRNPQSPHYSIQQALRALMRLMEHDYGFYHVKSVFERKRGCLLTLFQRINLSFVKESSHCIATLQGTLELCHLLLNLEHPNRSLSITPQELGAYLFWKKLESQSNKTEKREQESVKKEQEKEDEQVKQETGEGETDKKEEKLEVDIKPEDIMPKEEKPMEVETPSTHPLRLLEIKVVCDGSEDETSEALYDQISKLCALLEQSIPVDSKEVVEPIGPQVESLQSLFASRVIWTMAGEDDDIPAYWPIPPHVDDYDDTQMVPVNLLEICRLHAGDYDLLSTLHKLVRGQGAQSLTPQKMCKMVPRFKGAAPGAIRPDKRGRGFIAPMRGRVYTRGQNLRTDPFRSRIPNTSRPPSLHVDDFLALETTGHQPTGPTGYNKISFGRGRFMLEGMRGGRGRGRGDARGGRFFHRPPFRPEGMRGMPRGVIPRGRPWMFRGDNSRGNYRMPMRPEAPMRFIRGRGMYNRGGDRGRGEWRDQRRGRGEMNGGRHMRGFR</sequence>
<comment type="caution">
    <text evidence="2">The sequence shown here is derived from an EMBL/GenBank/DDBJ whole genome shotgun (WGS) entry which is preliminary data.</text>
</comment>
<dbReference type="InterPro" id="IPR026736">
    <property type="entry name" value="Virilizer"/>
</dbReference>
<feature type="non-terminal residue" evidence="2">
    <location>
        <position position="1"/>
    </location>
</feature>
<dbReference type="AlphaFoldDB" id="A0AAV2S7W6"/>
<feature type="compositionally biased region" description="Polar residues" evidence="1">
    <location>
        <begin position="126"/>
        <end position="135"/>
    </location>
</feature>
<reference evidence="2 3" key="1">
    <citation type="submission" date="2024-05" db="EMBL/GenBank/DDBJ databases">
        <authorList>
            <person name="Wallberg A."/>
        </authorList>
    </citation>
    <scope>NUCLEOTIDE SEQUENCE [LARGE SCALE GENOMIC DNA]</scope>
</reference>
<keyword evidence="3" id="KW-1185">Reference proteome</keyword>
<feature type="compositionally biased region" description="Polar residues" evidence="1">
    <location>
        <begin position="108"/>
        <end position="117"/>
    </location>
</feature>
<protein>
    <submittedName>
        <fullName evidence="2">Uncharacterized protein</fullName>
    </submittedName>
</protein>
<gene>
    <name evidence="2" type="ORF">MNOR_LOCUS34157</name>
</gene>
<dbReference type="InterPro" id="IPR016024">
    <property type="entry name" value="ARM-type_fold"/>
</dbReference>
<feature type="region of interest" description="Disordered" evidence="1">
    <location>
        <begin position="280"/>
        <end position="323"/>
    </location>
</feature>
<feature type="region of interest" description="Disordered" evidence="1">
    <location>
        <begin position="631"/>
        <end position="666"/>
    </location>
</feature>